<dbReference type="PANTHER" id="PTHR21666:SF263">
    <property type="entry name" value="MUREIN HYDROLASE ACTIVATOR NLPD"/>
    <property type="match status" value="1"/>
</dbReference>
<dbReference type="PANTHER" id="PTHR21666">
    <property type="entry name" value="PEPTIDASE-RELATED"/>
    <property type="match status" value="1"/>
</dbReference>
<dbReference type="InterPro" id="IPR018392">
    <property type="entry name" value="LysM"/>
</dbReference>
<dbReference type="PROSITE" id="PS51257">
    <property type="entry name" value="PROKAR_LIPOPROTEIN"/>
    <property type="match status" value="1"/>
</dbReference>
<keyword evidence="5" id="KW-1185">Reference proteome</keyword>
<dbReference type="OrthoDB" id="9795421at2"/>
<dbReference type="SUPFAM" id="SSF51261">
    <property type="entry name" value="Duplicated hybrid motif"/>
    <property type="match status" value="1"/>
</dbReference>
<feature type="chain" id="PRO_5014678508" evidence="2">
    <location>
        <begin position="20"/>
        <end position="226"/>
    </location>
</feature>
<sequence length="226" mass="23653">MIRPYGRSLAVLGMVMLLASCGTTKPVGQGQYRVVRGDTLTQIARQHGQTVDSLMRSNNLKDSNSIRVGQILNVEGGTAAATPSSTYTPPAPTKGPSIAAPRSIDLVWPAEGKASRGTSATTTQGVYIAAAKGAPVKAAASGKVMYSGNGLRGYGNMLIVNHDAQFLSVYAHNDALLVKEGAQVKQGQTIATVGDTGSNAVNLYFELRYGGKPVDALRYLPKTSGR</sequence>
<dbReference type="Proteomes" id="UP000234190">
    <property type="component" value="Unassembled WGS sequence"/>
</dbReference>
<evidence type="ECO:0000256" key="1">
    <source>
        <dbReference type="ARBA" id="ARBA00038420"/>
    </source>
</evidence>
<dbReference type="InterPro" id="IPR036779">
    <property type="entry name" value="LysM_dom_sf"/>
</dbReference>
<accession>A0A2N4U704</accession>
<dbReference type="GO" id="GO:0032153">
    <property type="term" value="C:cell division site"/>
    <property type="evidence" value="ECO:0007669"/>
    <property type="project" value="TreeGrafter"/>
</dbReference>
<evidence type="ECO:0000313" key="5">
    <source>
        <dbReference type="Proteomes" id="UP000234190"/>
    </source>
</evidence>
<dbReference type="GO" id="GO:0009279">
    <property type="term" value="C:cell outer membrane"/>
    <property type="evidence" value="ECO:0007669"/>
    <property type="project" value="TreeGrafter"/>
</dbReference>
<evidence type="ECO:0000259" key="3">
    <source>
        <dbReference type="PROSITE" id="PS51782"/>
    </source>
</evidence>
<dbReference type="EMBL" id="PDNW01000004">
    <property type="protein sequence ID" value="PLC50805.1"/>
    <property type="molecule type" value="Genomic_DNA"/>
</dbReference>
<name>A0A2N4U704_9BURK</name>
<proteinExistence type="inferred from homology"/>
<evidence type="ECO:0000256" key="2">
    <source>
        <dbReference type="SAM" id="SignalP"/>
    </source>
</evidence>
<dbReference type="Gene3D" id="3.10.350.10">
    <property type="entry name" value="LysM domain"/>
    <property type="match status" value="1"/>
</dbReference>
<dbReference type="Pfam" id="PF01551">
    <property type="entry name" value="Peptidase_M23"/>
    <property type="match status" value="1"/>
</dbReference>
<protein>
    <submittedName>
        <fullName evidence="4">Lipoprotein NlpD</fullName>
    </submittedName>
</protein>
<comment type="similarity">
    <text evidence="1">Belongs to the E.coli NlpD/Haemophilus LppB family.</text>
</comment>
<dbReference type="GO" id="GO:0004222">
    <property type="term" value="F:metalloendopeptidase activity"/>
    <property type="evidence" value="ECO:0007669"/>
    <property type="project" value="TreeGrafter"/>
</dbReference>
<feature type="signal peptide" evidence="2">
    <location>
        <begin position="1"/>
        <end position="19"/>
    </location>
</feature>
<dbReference type="PROSITE" id="PS51782">
    <property type="entry name" value="LYSM"/>
    <property type="match status" value="1"/>
</dbReference>
<feature type="domain" description="LysM" evidence="3">
    <location>
        <begin position="30"/>
        <end position="74"/>
    </location>
</feature>
<keyword evidence="4" id="KW-0449">Lipoprotein</keyword>
<keyword evidence="2" id="KW-0732">Signal</keyword>
<dbReference type="InterPro" id="IPR016047">
    <property type="entry name" value="M23ase_b-sheet_dom"/>
</dbReference>
<dbReference type="Gene3D" id="2.70.70.10">
    <property type="entry name" value="Glucose Permease (Domain IIA)"/>
    <property type="match status" value="1"/>
</dbReference>
<dbReference type="InterPro" id="IPR050570">
    <property type="entry name" value="Cell_wall_metabolism_enzyme"/>
</dbReference>
<organism evidence="4 5">
    <name type="scientific">Pollutimonas subterranea</name>
    <dbReference type="NCBI Taxonomy" id="2045210"/>
    <lineage>
        <taxon>Bacteria</taxon>
        <taxon>Pseudomonadati</taxon>
        <taxon>Pseudomonadota</taxon>
        <taxon>Betaproteobacteria</taxon>
        <taxon>Burkholderiales</taxon>
        <taxon>Alcaligenaceae</taxon>
        <taxon>Pollutimonas</taxon>
    </lineage>
</organism>
<reference evidence="4 5" key="1">
    <citation type="submission" date="2017-10" db="EMBL/GenBank/DDBJ databases">
        <title>Two draft genome sequences of Pusillimonas sp. strains isolated from a nitrate- and radionuclide-contaminated groundwater in Russia.</title>
        <authorList>
            <person name="Grouzdev D.S."/>
            <person name="Tourova T.P."/>
            <person name="Goeva M.A."/>
            <person name="Babich T.L."/>
            <person name="Sokolova D.S."/>
            <person name="Abdullin R."/>
            <person name="Poltaraus A.B."/>
            <person name="Toshchakov S.V."/>
            <person name="Nazina T.N."/>
        </authorList>
    </citation>
    <scope>NUCLEOTIDE SEQUENCE [LARGE SCALE GENOMIC DNA]</scope>
    <source>
        <strain evidence="4 5">JR1/69-3-13</strain>
    </source>
</reference>
<evidence type="ECO:0000313" key="4">
    <source>
        <dbReference type="EMBL" id="PLC50805.1"/>
    </source>
</evidence>
<comment type="caution">
    <text evidence="4">The sequence shown here is derived from an EMBL/GenBank/DDBJ whole genome shotgun (WGS) entry which is preliminary data.</text>
</comment>
<dbReference type="Pfam" id="PF01476">
    <property type="entry name" value="LysM"/>
    <property type="match status" value="1"/>
</dbReference>
<dbReference type="AlphaFoldDB" id="A0A2N4U704"/>
<dbReference type="CDD" id="cd00118">
    <property type="entry name" value="LysM"/>
    <property type="match status" value="1"/>
</dbReference>
<gene>
    <name evidence="4" type="ORF">CR159_06185</name>
</gene>
<dbReference type="SMART" id="SM00257">
    <property type="entry name" value="LysM"/>
    <property type="match status" value="1"/>
</dbReference>
<dbReference type="CDD" id="cd12797">
    <property type="entry name" value="M23_peptidase"/>
    <property type="match status" value="1"/>
</dbReference>
<dbReference type="InterPro" id="IPR011055">
    <property type="entry name" value="Dup_hybrid_motif"/>
</dbReference>